<sequence length="119" mass="12894">MSEACGLPALEPSRVRILAEELGDSAPAHRFVATYLSMLPARFLRISDGVCQRDPDASMDAILSLKISSAMVGALETERHCRAMEAMVRCEQFADAASALPALRRSTEDCLAVWPQTIG</sequence>
<dbReference type="Proteomes" id="UP000802392">
    <property type="component" value="Unassembled WGS sequence"/>
</dbReference>
<dbReference type="Gene3D" id="1.20.120.160">
    <property type="entry name" value="HPT domain"/>
    <property type="match status" value="1"/>
</dbReference>
<dbReference type="SUPFAM" id="SSF47226">
    <property type="entry name" value="Histidine-containing phosphotransfer domain, HPT domain"/>
    <property type="match status" value="1"/>
</dbReference>
<dbReference type="RefSeq" id="WP_314325888.1">
    <property type="nucleotide sequence ID" value="NZ_BAAAVO010000009.1"/>
</dbReference>
<accession>A0ABX0TLY4</accession>
<gene>
    <name evidence="1" type="ORF">FHR86_003188</name>
</gene>
<reference evidence="1 2" key="1">
    <citation type="submission" date="2020-03" db="EMBL/GenBank/DDBJ databases">
        <title>Genomic Encyclopedia of Type Strains, Phase III (KMG-III): the genomes of soil and plant-associated and newly described type strains.</title>
        <authorList>
            <person name="Whitman W."/>
        </authorList>
    </citation>
    <scope>NUCLEOTIDE SEQUENCE [LARGE SCALE GENOMIC DNA]</scope>
    <source>
        <strain evidence="1 2">CECT 4207</strain>
    </source>
</reference>
<protein>
    <submittedName>
        <fullName evidence="1">HPt (Histidine-containing phosphotransfer) domain-containing protein</fullName>
    </submittedName>
</protein>
<evidence type="ECO:0000313" key="1">
    <source>
        <dbReference type="EMBL" id="NIJ02840.1"/>
    </source>
</evidence>
<dbReference type="InterPro" id="IPR036641">
    <property type="entry name" value="HPT_dom_sf"/>
</dbReference>
<keyword evidence="2" id="KW-1185">Reference proteome</keyword>
<dbReference type="EMBL" id="JAAOZD010000007">
    <property type="protein sequence ID" value="NIJ02840.1"/>
    <property type="molecule type" value="Genomic_DNA"/>
</dbReference>
<proteinExistence type="predicted"/>
<organism evidence="1 2">
    <name type="scientific">Paenarthrobacter ilicis</name>
    <dbReference type="NCBI Taxonomy" id="43665"/>
    <lineage>
        <taxon>Bacteria</taxon>
        <taxon>Bacillati</taxon>
        <taxon>Actinomycetota</taxon>
        <taxon>Actinomycetes</taxon>
        <taxon>Micrococcales</taxon>
        <taxon>Micrococcaceae</taxon>
        <taxon>Paenarthrobacter</taxon>
    </lineage>
</organism>
<evidence type="ECO:0000313" key="2">
    <source>
        <dbReference type="Proteomes" id="UP000802392"/>
    </source>
</evidence>
<name>A0ABX0TLY4_9MICC</name>
<comment type="caution">
    <text evidence="1">The sequence shown here is derived from an EMBL/GenBank/DDBJ whole genome shotgun (WGS) entry which is preliminary data.</text>
</comment>